<dbReference type="PANTHER" id="PTHR35757:SF1">
    <property type="entry name" value="THERMOSOME SUBUNIT GAMMA"/>
    <property type="match status" value="1"/>
</dbReference>
<sequence>MGLQSSLRVLSPISPSLFTACDSPSCSYSPSARSLLPFRLSHRSHLKVVSEQHIPLSIDGNSKIGDGSASADRFSQNKMVADFMRFKHRPDSDDRLAELQTAVISYRKKFPWSFLQPFLQVDLVSTIHIADKKYVLIYLI</sequence>
<dbReference type="EMBL" id="OOIL02006272">
    <property type="protein sequence ID" value="VFQ97014.1"/>
    <property type="molecule type" value="Genomic_DNA"/>
</dbReference>
<proteinExistence type="predicted"/>
<dbReference type="OrthoDB" id="1730667at2759"/>
<accession>A0A484NAY8</accession>
<dbReference type="AlphaFoldDB" id="A0A484NAY8"/>
<dbReference type="PANTHER" id="PTHR35757">
    <property type="entry name" value="THERMOSOME SUBUNIT GAMMA"/>
    <property type="match status" value="1"/>
</dbReference>
<dbReference type="Proteomes" id="UP000595140">
    <property type="component" value="Unassembled WGS sequence"/>
</dbReference>
<name>A0A484NAY8_9ASTE</name>
<evidence type="ECO:0000313" key="2">
    <source>
        <dbReference type="Proteomes" id="UP000595140"/>
    </source>
</evidence>
<reference evidence="1 2" key="1">
    <citation type="submission" date="2018-04" db="EMBL/GenBank/DDBJ databases">
        <authorList>
            <person name="Vogel A."/>
        </authorList>
    </citation>
    <scope>NUCLEOTIDE SEQUENCE [LARGE SCALE GENOMIC DNA]</scope>
</reference>
<keyword evidence="2" id="KW-1185">Reference proteome</keyword>
<gene>
    <name evidence="1" type="ORF">CCAM_LOCUS38790</name>
</gene>
<protein>
    <submittedName>
        <fullName evidence="1">Uncharacterized protein</fullName>
    </submittedName>
</protein>
<evidence type="ECO:0000313" key="1">
    <source>
        <dbReference type="EMBL" id="VFQ97014.1"/>
    </source>
</evidence>
<organism evidence="1 2">
    <name type="scientific">Cuscuta campestris</name>
    <dbReference type="NCBI Taxonomy" id="132261"/>
    <lineage>
        <taxon>Eukaryota</taxon>
        <taxon>Viridiplantae</taxon>
        <taxon>Streptophyta</taxon>
        <taxon>Embryophyta</taxon>
        <taxon>Tracheophyta</taxon>
        <taxon>Spermatophyta</taxon>
        <taxon>Magnoliopsida</taxon>
        <taxon>eudicotyledons</taxon>
        <taxon>Gunneridae</taxon>
        <taxon>Pentapetalae</taxon>
        <taxon>asterids</taxon>
        <taxon>lamiids</taxon>
        <taxon>Solanales</taxon>
        <taxon>Convolvulaceae</taxon>
        <taxon>Cuscuteae</taxon>
        <taxon>Cuscuta</taxon>
        <taxon>Cuscuta subgen. Grammica</taxon>
        <taxon>Cuscuta sect. Cleistogrammica</taxon>
    </lineage>
</organism>